<keyword evidence="2" id="KW-1185">Reference proteome</keyword>
<protein>
    <submittedName>
        <fullName evidence="1">Uncharacterized protein</fullName>
    </submittedName>
</protein>
<reference evidence="1" key="1">
    <citation type="submission" date="2022-03" db="EMBL/GenBank/DDBJ databases">
        <authorList>
            <person name="Martin C."/>
        </authorList>
    </citation>
    <scope>NUCLEOTIDE SEQUENCE</scope>
</reference>
<dbReference type="InterPro" id="IPR036465">
    <property type="entry name" value="vWFA_dom_sf"/>
</dbReference>
<proteinExistence type="predicted"/>
<name>A0A8J1UAJ7_OWEFU</name>
<dbReference type="Proteomes" id="UP000749559">
    <property type="component" value="Unassembled WGS sequence"/>
</dbReference>
<gene>
    <name evidence="1" type="ORF">OFUS_LOCUS672</name>
</gene>
<evidence type="ECO:0000313" key="1">
    <source>
        <dbReference type="EMBL" id="CAH1773022.1"/>
    </source>
</evidence>
<dbReference type="EMBL" id="CAIIXF020000001">
    <property type="protein sequence ID" value="CAH1773022.1"/>
    <property type="molecule type" value="Genomic_DNA"/>
</dbReference>
<accession>A0A8J1UAJ7</accession>
<evidence type="ECO:0000313" key="2">
    <source>
        <dbReference type="Proteomes" id="UP000749559"/>
    </source>
</evidence>
<dbReference type="SUPFAM" id="SSF53300">
    <property type="entry name" value="vWA-like"/>
    <property type="match status" value="1"/>
</dbReference>
<feature type="non-terminal residue" evidence="1">
    <location>
        <position position="1"/>
    </location>
</feature>
<sequence length="191" mass="21779">VLSNGIDAPLNVPNDESWKYDSKEDQNVVKDYQHDEALHLDERFRIRYAISVMSFAADVKVHLQENTEVSMERIMEKIFSISYRGHEGGRLGDALRKLQDVGPIRQGGLIVLITPITKEKISVLSRLKNVVNLPHHILTVAIKTPISDDTLHDWLDEDEKTVLVPSYRDLKGFEAYTSGFICHELRNLQDA</sequence>
<dbReference type="Gene3D" id="3.40.50.410">
    <property type="entry name" value="von Willebrand factor, type A domain"/>
    <property type="match status" value="1"/>
</dbReference>
<dbReference type="AlphaFoldDB" id="A0A8J1UAJ7"/>
<organism evidence="1 2">
    <name type="scientific">Owenia fusiformis</name>
    <name type="common">Polychaete worm</name>
    <dbReference type="NCBI Taxonomy" id="6347"/>
    <lineage>
        <taxon>Eukaryota</taxon>
        <taxon>Metazoa</taxon>
        <taxon>Spiralia</taxon>
        <taxon>Lophotrochozoa</taxon>
        <taxon>Annelida</taxon>
        <taxon>Polychaeta</taxon>
        <taxon>Sedentaria</taxon>
        <taxon>Canalipalpata</taxon>
        <taxon>Sabellida</taxon>
        <taxon>Oweniida</taxon>
        <taxon>Oweniidae</taxon>
        <taxon>Owenia</taxon>
    </lineage>
</organism>
<comment type="caution">
    <text evidence="1">The sequence shown here is derived from an EMBL/GenBank/DDBJ whole genome shotgun (WGS) entry which is preliminary data.</text>
</comment>
<feature type="non-terminal residue" evidence="1">
    <location>
        <position position="191"/>
    </location>
</feature>